<name>A0AA35ZRU1_LACSI</name>
<keyword evidence="1" id="KW-0418">Kinase</keyword>
<keyword evidence="3" id="KW-0067">ATP-binding</keyword>
<dbReference type="PROSITE" id="PS00108">
    <property type="entry name" value="PROTEIN_KINASE_ST"/>
    <property type="match status" value="1"/>
</dbReference>
<keyword evidence="2" id="KW-0547">Nucleotide-binding</keyword>
<keyword evidence="1" id="KW-0808">Transferase</keyword>
<dbReference type="GO" id="GO:0004674">
    <property type="term" value="F:protein serine/threonine kinase activity"/>
    <property type="evidence" value="ECO:0007669"/>
    <property type="project" value="UniProtKB-KW"/>
</dbReference>
<evidence type="ECO:0000256" key="1">
    <source>
        <dbReference type="ARBA" id="ARBA00022527"/>
    </source>
</evidence>
<dbReference type="SUPFAM" id="SSF56112">
    <property type="entry name" value="Protein kinase-like (PK-like)"/>
    <property type="match status" value="1"/>
</dbReference>
<accession>A0AA35ZRU1</accession>
<feature type="domain" description="Protein kinase" evidence="4">
    <location>
        <begin position="1"/>
        <end position="171"/>
    </location>
</feature>
<dbReference type="PROSITE" id="PS50011">
    <property type="entry name" value="PROTEIN_KINASE_DOM"/>
    <property type="match status" value="1"/>
</dbReference>
<dbReference type="SMART" id="SM00220">
    <property type="entry name" value="S_TKc"/>
    <property type="match status" value="1"/>
</dbReference>
<dbReference type="InterPro" id="IPR008271">
    <property type="entry name" value="Ser/Thr_kinase_AS"/>
</dbReference>
<keyword evidence="1" id="KW-0723">Serine/threonine-protein kinase</keyword>
<evidence type="ECO:0000259" key="4">
    <source>
        <dbReference type="PROSITE" id="PS50011"/>
    </source>
</evidence>
<evidence type="ECO:0000313" key="6">
    <source>
        <dbReference type="Proteomes" id="UP001177003"/>
    </source>
</evidence>
<dbReference type="Gene3D" id="1.10.510.10">
    <property type="entry name" value="Transferase(Phosphotransferase) domain 1"/>
    <property type="match status" value="1"/>
</dbReference>
<evidence type="ECO:0000256" key="3">
    <source>
        <dbReference type="ARBA" id="ARBA00022840"/>
    </source>
</evidence>
<dbReference type="GO" id="GO:0005524">
    <property type="term" value="F:ATP binding"/>
    <property type="evidence" value="ECO:0007669"/>
    <property type="project" value="UniProtKB-KW"/>
</dbReference>
<dbReference type="InterPro" id="IPR000719">
    <property type="entry name" value="Prot_kinase_dom"/>
</dbReference>
<dbReference type="Proteomes" id="UP001177003">
    <property type="component" value="Chromosome 8"/>
</dbReference>
<evidence type="ECO:0000313" key="5">
    <source>
        <dbReference type="EMBL" id="CAI9297139.1"/>
    </source>
</evidence>
<proteinExistence type="predicted"/>
<evidence type="ECO:0000256" key="2">
    <source>
        <dbReference type="ARBA" id="ARBA00022741"/>
    </source>
</evidence>
<organism evidence="5 6">
    <name type="scientific">Lactuca saligna</name>
    <name type="common">Willowleaf lettuce</name>
    <dbReference type="NCBI Taxonomy" id="75948"/>
    <lineage>
        <taxon>Eukaryota</taxon>
        <taxon>Viridiplantae</taxon>
        <taxon>Streptophyta</taxon>
        <taxon>Embryophyta</taxon>
        <taxon>Tracheophyta</taxon>
        <taxon>Spermatophyta</taxon>
        <taxon>Magnoliopsida</taxon>
        <taxon>eudicotyledons</taxon>
        <taxon>Gunneridae</taxon>
        <taxon>Pentapetalae</taxon>
        <taxon>asterids</taxon>
        <taxon>campanulids</taxon>
        <taxon>Asterales</taxon>
        <taxon>Asteraceae</taxon>
        <taxon>Cichorioideae</taxon>
        <taxon>Cichorieae</taxon>
        <taxon>Lactucinae</taxon>
        <taxon>Lactuca</taxon>
    </lineage>
</organism>
<dbReference type="Pfam" id="PF00069">
    <property type="entry name" value="Pkinase"/>
    <property type="match status" value="1"/>
</dbReference>
<gene>
    <name evidence="5" type="ORF">LSALG_LOCUS35973</name>
</gene>
<dbReference type="PANTHER" id="PTHR47989">
    <property type="entry name" value="OS01G0750732 PROTEIN"/>
    <property type="match status" value="1"/>
</dbReference>
<dbReference type="AlphaFoldDB" id="A0AA35ZRU1"/>
<dbReference type="PANTHER" id="PTHR47989:SF47">
    <property type="entry name" value="SERINE_THREONINE-PROTEIN KINASE PBL28-RELATED"/>
    <property type="match status" value="1"/>
</dbReference>
<protein>
    <recommendedName>
        <fullName evidence="4">Protein kinase domain-containing protein</fullName>
    </recommendedName>
</protein>
<dbReference type="InterPro" id="IPR011009">
    <property type="entry name" value="Kinase-like_dom_sf"/>
</dbReference>
<keyword evidence="6" id="KW-1185">Reference proteome</keyword>
<sequence length="184" mass="21034">MDKPVIHRDIKSANILLDNDFNPKIADFGLSRFGPQGDKSHVSTLVLGSKGYFAPEYIGTGHLTLKTDVYSLGVVLLEILSGLKAVKRYPNGKLTELAHWARPYLNDRKELHCLIDKRIVKNLDVEEVNEFATIIQQCLSEDPRKRPTMTQVLHSLDRLERNMDRWNHNFGNGNVLTKQYHTIL</sequence>
<reference evidence="5" key="1">
    <citation type="submission" date="2023-04" db="EMBL/GenBank/DDBJ databases">
        <authorList>
            <person name="Vijverberg K."/>
            <person name="Xiong W."/>
            <person name="Schranz E."/>
        </authorList>
    </citation>
    <scope>NUCLEOTIDE SEQUENCE</scope>
</reference>
<dbReference type="EMBL" id="OX465084">
    <property type="protein sequence ID" value="CAI9297139.1"/>
    <property type="molecule type" value="Genomic_DNA"/>
</dbReference>